<dbReference type="VEuPathDB" id="VectorBase:GPAI001910"/>
<dbReference type="EnsemblMetazoa" id="GPAI001910-RA">
    <property type="protein sequence ID" value="GPAI001910-PA"/>
    <property type="gene ID" value="GPAI001910"/>
</dbReference>
<organism evidence="1 2">
    <name type="scientific">Glossina pallidipes</name>
    <name type="common">Tsetse fly</name>
    <dbReference type="NCBI Taxonomy" id="7398"/>
    <lineage>
        <taxon>Eukaryota</taxon>
        <taxon>Metazoa</taxon>
        <taxon>Ecdysozoa</taxon>
        <taxon>Arthropoda</taxon>
        <taxon>Hexapoda</taxon>
        <taxon>Insecta</taxon>
        <taxon>Pterygota</taxon>
        <taxon>Neoptera</taxon>
        <taxon>Endopterygota</taxon>
        <taxon>Diptera</taxon>
        <taxon>Brachycera</taxon>
        <taxon>Muscomorpha</taxon>
        <taxon>Hippoboscoidea</taxon>
        <taxon>Glossinidae</taxon>
        <taxon>Glossina</taxon>
    </lineage>
</organism>
<reference evidence="1" key="2">
    <citation type="submission" date="2020-05" db="UniProtKB">
        <authorList>
            <consortium name="EnsemblMetazoa"/>
        </authorList>
    </citation>
    <scope>IDENTIFICATION</scope>
    <source>
        <strain evidence="1">IAEA</strain>
    </source>
</reference>
<sequence>MSISTSGREMVPPTPTVAEGCGPVWPGTVPIAPAPAILRDTSDKVFSCLPMTSSIFRDSSQYLKTSSKDSCKAVEENYYFQTF</sequence>
<keyword evidence="2" id="KW-1185">Reference proteome</keyword>
<protein>
    <submittedName>
        <fullName evidence="1">Uncharacterized protein</fullName>
    </submittedName>
</protein>
<dbReference type="AlphaFoldDB" id="A0A1A9Z2Q8"/>
<evidence type="ECO:0000313" key="1">
    <source>
        <dbReference type="EnsemblMetazoa" id="GPAI001910-PA"/>
    </source>
</evidence>
<evidence type="ECO:0000313" key="2">
    <source>
        <dbReference type="Proteomes" id="UP000092445"/>
    </source>
</evidence>
<reference evidence="2" key="1">
    <citation type="submission" date="2014-03" db="EMBL/GenBank/DDBJ databases">
        <authorList>
            <person name="Aksoy S."/>
            <person name="Warren W."/>
            <person name="Wilson R.K."/>
        </authorList>
    </citation>
    <scope>NUCLEOTIDE SEQUENCE [LARGE SCALE GENOMIC DNA]</scope>
    <source>
        <strain evidence="2">IAEA</strain>
    </source>
</reference>
<dbReference type="Proteomes" id="UP000092445">
    <property type="component" value="Unassembled WGS sequence"/>
</dbReference>
<proteinExistence type="predicted"/>
<name>A0A1A9Z2Q8_GLOPL</name>
<accession>A0A1A9Z2Q8</accession>